<sequence>MTTTEKYEFPMARTCPFAPPPAYEEIREEDPVSRVRLPDGGWAWAVTRHEDVRTVLNDRRFSAHRQHPDFPQLVKGEAASRRPDAERFLIEMDAPEHGPARRAVLGEFTVRRLEALRPRIQEIVDGQIDELLAGMGAEEPPERVRFPVRLPPMPVFYRTVRHEQQFGPLLAGAQLQRVGPSSPSA</sequence>
<dbReference type="Gene3D" id="1.10.630.10">
    <property type="entry name" value="Cytochrome P450"/>
    <property type="match status" value="1"/>
</dbReference>
<dbReference type="EMBL" id="BAAAMU010000038">
    <property type="protein sequence ID" value="GAA1647590.1"/>
    <property type="molecule type" value="Genomic_DNA"/>
</dbReference>
<reference evidence="2 3" key="1">
    <citation type="journal article" date="2019" name="Int. J. Syst. Evol. Microbiol.">
        <title>The Global Catalogue of Microorganisms (GCM) 10K type strain sequencing project: providing services to taxonomists for standard genome sequencing and annotation.</title>
        <authorList>
            <consortium name="The Broad Institute Genomics Platform"/>
            <consortium name="The Broad Institute Genome Sequencing Center for Infectious Disease"/>
            <person name="Wu L."/>
            <person name="Ma J."/>
        </authorList>
    </citation>
    <scope>NUCLEOTIDE SEQUENCE [LARGE SCALE GENOMIC DNA]</scope>
    <source>
        <strain evidence="2 3">JCM 13929</strain>
    </source>
</reference>
<accession>A0ABN2FI31</accession>
<dbReference type="RefSeq" id="WP_346108610.1">
    <property type="nucleotide sequence ID" value="NZ_BAAAMU010000038.1"/>
</dbReference>
<gene>
    <name evidence="2" type="ORF">GCM10009733_050890</name>
</gene>
<keyword evidence="3" id="KW-1185">Reference proteome</keyword>
<dbReference type="PANTHER" id="PTHR46696:SF1">
    <property type="entry name" value="CYTOCHROME P450 YJIB-RELATED"/>
    <property type="match status" value="1"/>
</dbReference>
<dbReference type="PANTHER" id="PTHR46696">
    <property type="entry name" value="P450, PUTATIVE (EUROFUNG)-RELATED"/>
    <property type="match status" value="1"/>
</dbReference>
<dbReference type="SUPFAM" id="SSF48264">
    <property type="entry name" value="Cytochrome P450"/>
    <property type="match status" value="1"/>
</dbReference>
<comment type="similarity">
    <text evidence="1">Belongs to the cytochrome P450 family.</text>
</comment>
<dbReference type="InterPro" id="IPR036396">
    <property type="entry name" value="Cyt_P450_sf"/>
</dbReference>
<name>A0ABN2FI31_9ACTN</name>
<evidence type="ECO:0008006" key="4">
    <source>
        <dbReference type="Google" id="ProtNLM"/>
    </source>
</evidence>
<protein>
    <recommendedName>
        <fullName evidence="4">Cytochrome P450</fullName>
    </recommendedName>
</protein>
<evidence type="ECO:0000256" key="1">
    <source>
        <dbReference type="ARBA" id="ARBA00010617"/>
    </source>
</evidence>
<evidence type="ECO:0000313" key="3">
    <source>
        <dbReference type="Proteomes" id="UP001500064"/>
    </source>
</evidence>
<dbReference type="Proteomes" id="UP001500064">
    <property type="component" value="Unassembled WGS sequence"/>
</dbReference>
<comment type="caution">
    <text evidence="2">The sequence shown here is derived from an EMBL/GenBank/DDBJ whole genome shotgun (WGS) entry which is preliminary data.</text>
</comment>
<evidence type="ECO:0000313" key="2">
    <source>
        <dbReference type="EMBL" id="GAA1647590.1"/>
    </source>
</evidence>
<proteinExistence type="inferred from homology"/>
<organism evidence="2 3">
    <name type="scientific">Nonomuraea maheshkhaliensis</name>
    <dbReference type="NCBI Taxonomy" id="419590"/>
    <lineage>
        <taxon>Bacteria</taxon>
        <taxon>Bacillati</taxon>
        <taxon>Actinomycetota</taxon>
        <taxon>Actinomycetes</taxon>
        <taxon>Streptosporangiales</taxon>
        <taxon>Streptosporangiaceae</taxon>
        <taxon>Nonomuraea</taxon>
    </lineage>
</organism>